<dbReference type="RefSeq" id="WP_344673924.1">
    <property type="nucleotide sequence ID" value="NZ_BAAAZI010000006.1"/>
</dbReference>
<proteinExistence type="predicted"/>
<dbReference type="PANTHER" id="PTHR10900:SF77">
    <property type="entry name" value="FI19380P1"/>
    <property type="match status" value="1"/>
</dbReference>
<dbReference type="PROSITE" id="PS50213">
    <property type="entry name" value="FAS1"/>
    <property type="match status" value="2"/>
</dbReference>
<dbReference type="PANTHER" id="PTHR10900">
    <property type="entry name" value="PERIOSTIN-RELATED"/>
    <property type="match status" value="1"/>
</dbReference>
<gene>
    <name evidence="2" type="ORF">GCM10022216_14170</name>
</gene>
<evidence type="ECO:0000259" key="1">
    <source>
        <dbReference type="PROSITE" id="PS50213"/>
    </source>
</evidence>
<dbReference type="EMBL" id="BAAAZI010000006">
    <property type="protein sequence ID" value="GAA4137808.1"/>
    <property type="molecule type" value="Genomic_DNA"/>
</dbReference>
<dbReference type="SUPFAM" id="SSF82153">
    <property type="entry name" value="FAS1 domain"/>
    <property type="match status" value="2"/>
</dbReference>
<feature type="domain" description="FAS1" evidence="1">
    <location>
        <begin position="186"/>
        <end position="348"/>
    </location>
</feature>
<evidence type="ECO:0000313" key="2">
    <source>
        <dbReference type="EMBL" id="GAA4137808.1"/>
    </source>
</evidence>
<sequence>MKNPIKNIIAYFLILIGSFFHSCKHEDLSIYKESENLANIIDFSKNNYELTLFHAALIQVGLTETLTSEGPFTFFAPTNKAFNEIGIIRASDFASMDQDSLKMMLTYHILPRRLNYSDVPPNTIDNKYTNLANLEVYLGNRFFIGCSTCSPRIEFYINGASIQKLGTDIPLTNGVLHTIDKVLKYKPSVQDILLSKEKYSFFVQFLKQMRKWDELSESGPFTIFAPTNDAFLKEKISLEQIKSWNPSNFHNRFWSVYLVYNHFFLSDMDVFGKLPGSGYYGAPYYKSQIRGDENYSFGISTHSPRKPFIIDTRKSYQDSPDRESSLEPISELDYKAENGIVNGISNLLVLPTEAIKK</sequence>
<reference evidence="3" key="1">
    <citation type="journal article" date="2019" name="Int. J. Syst. Evol. Microbiol.">
        <title>The Global Catalogue of Microorganisms (GCM) 10K type strain sequencing project: providing services to taxonomists for standard genome sequencing and annotation.</title>
        <authorList>
            <consortium name="The Broad Institute Genomics Platform"/>
            <consortium name="The Broad Institute Genome Sequencing Center for Infectious Disease"/>
            <person name="Wu L."/>
            <person name="Ma J."/>
        </authorList>
    </citation>
    <scope>NUCLEOTIDE SEQUENCE [LARGE SCALE GENOMIC DNA]</scope>
    <source>
        <strain evidence="3">JCM 16704</strain>
    </source>
</reference>
<keyword evidence="3" id="KW-1185">Reference proteome</keyword>
<dbReference type="Proteomes" id="UP001500101">
    <property type="component" value="Unassembled WGS sequence"/>
</dbReference>
<accession>A0ABP7YKZ0</accession>
<dbReference type="InterPro" id="IPR000782">
    <property type="entry name" value="FAS1_domain"/>
</dbReference>
<dbReference type="InterPro" id="IPR050904">
    <property type="entry name" value="Adhesion/Biosynth-related"/>
</dbReference>
<dbReference type="Gene3D" id="2.30.180.10">
    <property type="entry name" value="FAS1 domain"/>
    <property type="match status" value="2"/>
</dbReference>
<comment type="caution">
    <text evidence="2">The sequence shown here is derived from an EMBL/GenBank/DDBJ whole genome shotgun (WGS) entry which is preliminary data.</text>
</comment>
<dbReference type="Pfam" id="PF02469">
    <property type="entry name" value="Fasciclin"/>
    <property type="match status" value="2"/>
</dbReference>
<protein>
    <recommendedName>
        <fullName evidence="1">FAS1 domain-containing protein</fullName>
    </recommendedName>
</protein>
<feature type="domain" description="FAS1" evidence="1">
    <location>
        <begin position="37"/>
        <end position="183"/>
    </location>
</feature>
<organism evidence="2 3">
    <name type="scientific">Sphingobacterium kyonggiense</name>
    <dbReference type="NCBI Taxonomy" id="714075"/>
    <lineage>
        <taxon>Bacteria</taxon>
        <taxon>Pseudomonadati</taxon>
        <taxon>Bacteroidota</taxon>
        <taxon>Sphingobacteriia</taxon>
        <taxon>Sphingobacteriales</taxon>
        <taxon>Sphingobacteriaceae</taxon>
        <taxon>Sphingobacterium</taxon>
    </lineage>
</organism>
<dbReference type="InterPro" id="IPR036378">
    <property type="entry name" value="FAS1_dom_sf"/>
</dbReference>
<dbReference type="SMART" id="SM00554">
    <property type="entry name" value="FAS1"/>
    <property type="match status" value="2"/>
</dbReference>
<evidence type="ECO:0000313" key="3">
    <source>
        <dbReference type="Proteomes" id="UP001500101"/>
    </source>
</evidence>
<name>A0ABP7YKZ0_9SPHI</name>